<name>A0ABU6R8L1_9FABA</name>
<gene>
    <name evidence="2" type="ORF">PIB30_019633</name>
</gene>
<evidence type="ECO:0000256" key="1">
    <source>
        <dbReference type="SAM" id="MobiDB-lite"/>
    </source>
</evidence>
<dbReference type="EMBL" id="JASCZI010030269">
    <property type="protein sequence ID" value="MED6120310.1"/>
    <property type="molecule type" value="Genomic_DNA"/>
</dbReference>
<feature type="region of interest" description="Disordered" evidence="1">
    <location>
        <begin position="1"/>
        <end position="29"/>
    </location>
</feature>
<feature type="compositionally biased region" description="Basic and acidic residues" evidence="1">
    <location>
        <begin position="1"/>
        <end position="19"/>
    </location>
</feature>
<evidence type="ECO:0000313" key="2">
    <source>
        <dbReference type="EMBL" id="MED6120310.1"/>
    </source>
</evidence>
<proteinExistence type="predicted"/>
<organism evidence="2 3">
    <name type="scientific">Stylosanthes scabra</name>
    <dbReference type="NCBI Taxonomy" id="79078"/>
    <lineage>
        <taxon>Eukaryota</taxon>
        <taxon>Viridiplantae</taxon>
        <taxon>Streptophyta</taxon>
        <taxon>Embryophyta</taxon>
        <taxon>Tracheophyta</taxon>
        <taxon>Spermatophyta</taxon>
        <taxon>Magnoliopsida</taxon>
        <taxon>eudicotyledons</taxon>
        <taxon>Gunneridae</taxon>
        <taxon>Pentapetalae</taxon>
        <taxon>rosids</taxon>
        <taxon>fabids</taxon>
        <taxon>Fabales</taxon>
        <taxon>Fabaceae</taxon>
        <taxon>Papilionoideae</taxon>
        <taxon>50 kb inversion clade</taxon>
        <taxon>dalbergioids sensu lato</taxon>
        <taxon>Dalbergieae</taxon>
        <taxon>Pterocarpus clade</taxon>
        <taxon>Stylosanthes</taxon>
    </lineage>
</organism>
<accession>A0ABU6R8L1</accession>
<evidence type="ECO:0000313" key="3">
    <source>
        <dbReference type="Proteomes" id="UP001341840"/>
    </source>
</evidence>
<keyword evidence="3" id="KW-1185">Reference proteome</keyword>
<sequence>MDEARGGEMMERNEIEKGSESTPSSKFHKLPRTESIRLVSEPIRFYPDFKINVQNALRIDSQSILMRIVLNREPRYRGACGANDSAYGDSGPSGVVSAVGSLFPRGTKANVAAYGSGRGPPANDLATNLELGTVGLREREGRLNSWFGALPVLRIHGLGILTPYIIRLFRYRFKLGKLAKHPWNSESLAFSEGQVFRCMSWRTRGVSV</sequence>
<protein>
    <submittedName>
        <fullName evidence="2">Uncharacterized protein</fullName>
    </submittedName>
</protein>
<comment type="caution">
    <text evidence="2">The sequence shown here is derived from an EMBL/GenBank/DDBJ whole genome shotgun (WGS) entry which is preliminary data.</text>
</comment>
<dbReference type="Proteomes" id="UP001341840">
    <property type="component" value="Unassembled WGS sequence"/>
</dbReference>
<reference evidence="2 3" key="1">
    <citation type="journal article" date="2023" name="Plants (Basel)">
        <title>Bridging the Gap: Combining Genomics and Transcriptomics Approaches to Understand Stylosanthes scabra, an Orphan Legume from the Brazilian Caatinga.</title>
        <authorList>
            <person name="Ferreira-Neto J.R.C."/>
            <person name="da Silva M.D."/>
            <person name="Binneck E."/>
            <person name="de Melo N.F."/>
            <person name="da Silva R.H."/>
            <person name="de Melo A.L.T.M."/>
            <person name="Pandolfi V."/>
            <person name="Bustamante F.O."/>
            <person name="Brasileiro-Vidal A.C."/>
            <person name="Benko-Iseppon A.M."/>
        </authorList>
    </citation>
    <scope>NUCLEOTIDE SEQUENCE [LARGE SCALE GENOMIC DNA]</scope>
    <source>
        <tissue evidence="2">Leaves</tissue>
    </source>
</reference>